<gene>
    <name evidence="1" type="ORF">RRG08_025845</name>
</gene>
<evidence type="ECO:0000313" key="1">
    <source>
        <dbReference type="EMBL" id="KAK3731303.1"/>
    </source>
</evidence>
<sequence>MVPLTHTDKLWLAPVVTEQMDSVVDTSSDQRPYQSVYPHLKSPESVVSSQVLEVCDRWKLSPISPCSLRGQGHSNSASFMSKKRQGPPIRKTDILNRTSVQLKPNFRSLLCYRFLCKQRDVPLYTMARYAVYPSGISSELTNLASLRIQVTGTRGVTSGRYIVVLGWLALSNV</sequence>
<proteinExistence type="predicted"/>
<accession>A0AAE0Y3I6</accession>
<dbReference type="EMBL" id="JAWDGP010007018">
    <property type="protein sequence ID" value="KAK3731303.1"/>
    <property type="molecule type" value="Genomic_DNA"/>
</dbReference>
<name>A0AAE0Y3I6_9GAST</name>
<comment type="caution">
    <text evidence="1">The sequence shown here is derived from an EMBL/GenBank/DDBJ whole genome shotgun (WGS) entry which is preliminary data.</text>
</comment>
<dbReference type="AlphaFoldDB" id="A0AAE0Y3I6"/>
<organism evidence="1 2">
    <name type="scientific">Elysia crispata</name>
    <name type="common">lettuce slug</name>
    <dbReference type="NCBI Taxonomy" id="231223"/>
    <lineage>
        <taxon>Eukaryota</taxon>
        <taxon>Metazoa</taxon>
        <taxon>Spiralia</taxon>
        <taxon>Lophotrochozoa</taxon>
        <taxon>Mollusca</taxon>
        <taxon>Gastropoda</taxon>
        <taxon>Heterobranchia</taxon>
        <taxon>Euthyneura</taxon>
        <taxon>Panpulmonata</taxon>
        <taxon>Sacoglossa</taxon>
        <taxon>Placobranchoidea</taxon>
        <taxon>Plakobranchidae</taxon>
        <taxon>Elysia</taxon>
    </lineage>
</organism>
<keyword evidence="2" id="KW-1185">Reference proteome</keyword>
<protein>
    <submittedName>
        <fullName evidence="1">Uncharacterized protein</fullName>
    </submittedName>
</protein>
<evidence type="ECO:0000313" key="2">
    <source>
        <dbReference type="Proteomes" id="UP001283361"/>
    </source>
</evidence>
<reference evidence="1" key="1">
    <citation type="journal article" date="2023" name="G3 (Bethesda)">
        <title>A reference genome for the long-term kleptoplast-retaining sea slug Elysia crispata morphotype clarki.</title>
        <authorList>
            <person name="Eastman K.E."/>
            <person name="Pendleton A.L."/>
            <person name="Shaikh M.A."/>
            <person name="Suttiyut T."/>
            <person name="Ogas R."/>
            <person name="Tomko P."/>
            <person name="Gavelis G."/>
            <person name="Widhalm J.R."/>
            <person name="Wisecaver J.H."/>
        </authorList>
    </citation>
    <scope>NUCLEOTIDE SEQUENCE</scope>
    <source>
        <strain evidence="1">ECLA1</strain>
    </source>
</reference>
<dbReference type="Proteomes" id="UP001283361">
    <property type="component" value="Unassembled WGS sequence"/>
</dbReference>